<evidence type="ECO:0000259" key="6">
    <source>
        <dbReference type="PROSITE" id="PS50977"/>
    </source>
</evidence>
<comment type="caution">
    <text evidence="7">The sequence shown here is derived from an EMBL/GenBank/DDBJ whole genome shotgun (WGS) entry which is preliminary data.</text>
</comment>
<dbReference type="Proteomes" id="UP000239415">
    <property type="component" value="Unassembled WGS sequence"/>
</dbReference>
<dbReference type="InterPro" id="IPR009057">
    <property type="entry name" value="Homeodomain-like_sf"/>
</dbReference>
<reference evidence="7 8" key="1">
    <citation type="submission" date="2018-03" db="EMBL/GenBank/DDBJ databases">
        <title>Genomic Encyclopedia of Archaeal and Bacterial Type Strains, Phase II (KMG-II): from individual species to whole genera.</title>
        <authorList>
            <person name="Goeker M."/>
        </authorList>
    </citation>
    <scope>NUCLEOTIDE SEQUENCE [LARGE SCALE GENOMIC DNA]</scope>
    <source>
        <strain evidence="7 8">DSM 43146</strain>
    </source>
</reference>
<dbReference type="PROSITE" id="PS50977">
    <property type="entry name" value="HTH_TETR_2"/>
    <property type="match status" value="1"/>
</dbReference>
<keyword evidence="1" id="KW-0805">Transcription regulation</keyword>
<evidence type="ECO:0000313" key="7">
    <source>
        <dbReference type="EMBL" id="PRX24883.1"/>
    </source>
</evidence>
<dbReference type="Pfam" id="PF00440">
    <property type="entry name" value="TetR_N"/>
    <property type="match status" value="1"/>
</dbReference>
<feature type="compositionally biased region" description="Basic and acidic residues" evidence="5">
    <location>
        <begin position="249"/>
        <end position="280"/>
    </location>
</feature>
<protein>
    <submittedName>
        <fullName evidence="7">TetR family transcriptional regulator</fullName>
    </submittedName>
</protein>
<dbReference type="SUPFAM" id="SSF46689">
    <property type="entry name" value="Homeodomain-like"/>
    <property type="match status" value="1"/>
</dbReference>
<dbReference type="InterPro" id="IPR001647">
    <property type="entry name" value="HTH_TetR"/>
</dbReference>
<dbReference type="GO" id="GO:0045892">
    <property type="term" value="P:negative regulation of DNA-templated transcription"/>
    <property type="evidence" value="ECO:0007669"/>
    <property type="project" value="InterPro"/>
</dbReference>
<gene>
    <name evidence="7" type="ORF">CLV67_102663</name>
</gene>
<keyword evidence="8" id="KW-1185">Reference proteome</keyword>
<evidence type="ECO:0000256" key="3">
    <source>
        <dbReference type="ARBA" id="ARBA00023163"/>
    </source>
</evidence>
<proteinExistence type="predicted"/>
<keyword evidence="3" id="KW-0804">Transcription</keyword>
<name>A0A2T0KML9_9ACTN</name>
<dbReference type="InterPro" id="IPR004111">
    <property type="entry name" value="Repressor_TetR_C"/>
</dbReference>
<evidence type="ECO:0000256" key="1">
    <source>
        <dbReference type="ARBA" id="ARBA00023015"/>
    </source>
</evidence>
<dbReference type="Gene3D" id="1.10.10.60">
    <property type="entry name" value="Homeodomain-like"/>
    <property type="match status" value="1"/>
</dbReference>
<dbReference type="GO" id="GO:0003677">
    <property type="term" value="F:DNA binding"/>
    <property type="evidence" value="ECO:0007669"/>
    <property type="project" value="UniProtKB-UniRule"/>
</dbReference>
<dbReference type="InterPro" id="IPR036271">
    <property type="entry name" value="Tet_transcr_reg_TetR-rel_C_sf"/>
</dbReference>
<accession>A0A2T0KML9</accession>
<evidence type="ECO:0000256" key="2">
    <source>
        <dbReference type="ARBA" id="ARBA00023125"/>
    </source>
</evidence>
<dbReference type="AlphaFoldDB" id="A0A2T0KML9"/>
<feature type="DNA-binding region" description="H-T-H motif" evidence="4">
    <location>
        <begin position="46"/>
        <end position="65"/>
    </location>
</feature>
<keyword evidence="2 4" id="KW-0238">DNA-binding</keyword>
<feature type="domain" description="HTH tetR-type" evidence="6">
    <location>
        <begin position="23"/>
        <end position="83"/>
    </location>
</feature>
<evidence type="ECO:0000256" key="4">
    <source>
        <dbReference type="PROSITE-ProRule" id="PRU00335"/>
    </source>
</evidence>
<sequence length="280" mass="30901">MENFPLLWRRTRPAKKAAGRPPRLSVDAVVAAAIRIADADGLEAASMARVAAGLGVATMTIYTYVPSRADLVALMVDDALLARDLTAGDEDWRDRAVLFAARTREMFLIHPWLTEVSLVRPPLGPGTMAEREFMIATMSAAGLPSEGINRAALSITTYVYAFARQAGEDARLSRTSGQSTEAWWLERGEFWEDWFDVETHPAMTALWNAGGFDDEGQTAFDYGLALLLDGIERSVQRDDRVTQLTDALDADRHGVSRHDPADPGRRAGQDDVARQQRHDM</sequence>
<feature type="region of interest" description="Disordered" evidence="5">
    <location>
        <begin position="246"/>
        <end position="280"/>
    </location>
</feature>
<organism evidence="7 8">
    <name type="scientific">Actinoplanes italicus</name>
    <dbReference type="NCBI Taxonomy" id="113567"/>
    <lineage>
        <taxon>Bacteria</taxon>
        <taxon>Bacillati</taxon>
        <taxon>Actinomycetota</taxon>
        <taxon>Actinomycetes</taxon>
        <taxon>Micromonosporales</taxon>
        <taxon>Micromonosporaceae</taxon>
        <taxon>Actinoplanes</taxon>
    </lineage>
</organism>
<dbReference type="Pfam" id="PF02909">
    <property type="entry name" value="TetR_C_1"/>
    <property type="match status" value="1"/>
</dbReference>
<evidence type="ECO:0000256" key="5">
    <source>
        <dbReference type="SAM" id="MobiDB-lite"/>
    </source>
</evidence>
<evidence type="ECO:0000313" key="8">
    <source>
        <dbReference type="Proteomes" id="UP000239415"/>
    </source>
</evidence>
<dbReference type="EMBL" id="PVMZ01000002">
    <property type="protein sequence ID" value="PRX24883.1"/>
    <property type="molecule type" value="Genomic_DNA"/>
</dbReference>
<dbReference type="Gene3D" id="1.10.357.10">
    <property type="entry name" value="Tetracycline Repressor, domain 2"/>
    <property type="match status" value="1"/>
</dbReference>
<dbReference type="SUPFAM" id="SSF48498">
    <property type="entry name" value="Tetracyclin repressor-like, C-terminal domain"/>
    <property type="match status" value="1"/>
</dbReference>